<evidence type="ECO:0000313" key="4">
    <source>
        <dbReference type="Proteomes" id="UP000184609"/>
    </source>
</evidence>
<dbReference type="OrthoDB" id="9816120at2"/>
<dbReference type="PANTHER" id="PTHR16026">
    <property type="entry name" value="CARTILAGE ACIDIC PROTEIN 1"/>
    <property type="match status" value="1"/>
</dbReference>
<protein>
    <submittedName>
        <fullName evidence="3">Repeat domain-containing protein</fullName>
    </submittedName>
</protein>
<dbReference type="EMBL" id="FRXN01000002">
    <property type="protein sequence ID" value="SHO61966.1"/>
    <property type="molecule type" value="Genomic_DNA"/>
</dbReference>
<evidence type="ECO:0000259" key="2">
    <source>
        <dbReference type="Pfam" id="PF07593"/>
    </source>
</evidence>
<dbReference type="SUPFAM" id="SSF69318">
    <property type="entry name" value="Integrin alpha N-terminal domain"/>
    <property type="match status" value="3"/>
</dbReference>
<name>A0A1M7ZBA6_9BACT</name>
<sequence>MRRILTLITPITLSFFFSCSPTQEPEEIKQEVNDLLFLKIDPQVSGITFQNKLQESLNLNVLMYEYLYNGGGVAIGDVNNDGLEDIYFSANVSGNKLYLNEGNLKFKDITDQAQVAGIPGPWNTGTVMADVNGDGLLDIYLCRSGALPPEKRNNLLFINKGNNEQGFPTFEEKGAEFGLDSNAPSTSASFFDYDLDGDLDLFLLNHNTKSIQNQNVSVTQKLMTERHEAGSQLFENRNGKFVEVTDKAGISSSMFSYGLGISTADINQDGWPDIYIGNDYSIPDFLYINQKNGTFKDELSERLGHISNFSMGNDLVDVNNDGLVDIFTLDMLPEDNERQKLLLAPDNFEMFQLNVDRGWHHQYMRNMLHVNDGTGTFSEVGQFSGISNTDWSWSALFADLDNDGLKDLFITNGYMRDYNNQDFLNYMDNYVRTSGGKLKREDLLNLVKSMPSTELNNYVYKNLGNLQFENEVKNWGFDQASNSHGAAYADLDLDGDLDLVINNVNAPAGVYENKSNEKSEANFLKLKLKGEKKNLFAIGTQIKVFANGTVQYLEQNPFRGYQSSVSPTLLIGLGSIQKVDSIEVSWPGGPKKVIRDISINQTLEISPETGENLNPKANSIKSLLSQKTIINLPQAKASNDYKRQPLMLHPVSNQGKAMVSADFNQDGKMDLFVGGEAGASGSVYLQSGNGSFSGGKSSAFTSFANQADTDAISFDANGDGNSDLLVVTGGLYDFYADSKAWTAHLYLNNGSGNLQEKSNAFPSFSQPASSVINLDFDQDGDQDIIIGFRQVPDQYPSSKGIQVWENDGDGNFSISSTNQSWMEDLGMITDIISADLSGSEKSEVVVVGESTPITVLSFESRSWKNVSSTYFERPMVGLWNQVEASDWDGDGKMELLVGNLGLNTQLKASFERPMELLYKDIDNNGTIDPIFGYYIGEQKYPLASRNELIAQIPIQKKKYLDFKIYSQTPFDKLFTPEERAGATTIQINELETVYLAQDASGIYRKKNLPMQAQFFPVYSSLAVDINKDGNLDMILGGNLGFGKLSLGKYDAGKGLVLLGNGKGDFIDLSYQESGILISGDIRQTLKLNEQLLFLVKGKGVYIYQ</sequence>
<dbReference type="PROSITE" id="PS51257">
    <property type="entry name" value="PROKAR_LIPOPROTEIN"/>
    <property type="match status" value="1"/>
</dbReference>
<reference evidence="4" key="1">
    <citation type="submission" date="2016-12" db="EMBL/GenBank/DDBJ databases">
        <authorList>
            <person name="Varghese N."/>
            <person name="Submissions S."/>
        </authorList>
    </citation>
    <scope>NUCLEOTIDE SEQUENCE [LARGE SCALE GENOMIC DNA]</scope>
    <source>
        <strain evidence="4">DSM 25035</strain>
    </source>
</reference>
<dbReference type="InterPro" id="IPR011519">
    <property type="entry name" value="UnbV_ASPIC"/>
</dbReference>
<dbReference type="Gene3D" id="2.130.10.130">
    <property type="entry name" value="Integrin alpha, N-terminal"/>
    <property type="match status" value="4"/>
</dbReference>
<dbReference type="PANTHER" id="PTHR16026:SF0">
    <property type="entry name" value="CARTILAGE ACIDIC PROTEIN 1"/>
    <property type="match status" value="1"/>
</dbReference>
<keyword evidence="4" id="KW-1185">Reference proteome</keyword>
<proteinExistence type="predicted"/>
<keyword evidence="1" id="KW-0732">Signal</keyword>
<dbReference type="InterPro" id="IPR027039">
    <property type="entry name" value="Crtac1"/>
</dbReference>
<accession>A0A1M7ZBA6</accession>
<dbReference type="AlphaFoldDB" id="A0A1M7ZBA6"/>
<dbReference type="Proteomes" id="UP000184609">
    <property type="component" value="Unassembled WGS sequence"/>
</dbReference>
<gene>
    <name evidence="3" type="ORF">SAMN04488108_1735</name>
</gene>
<dbReference type="InterPro" id="IPR013517">
    <property type="entry name" value="FG-GAP"/>
</dbReference>
<evidence type="ECO:0000313" key="3">
    <source>
        <dbReference type="EMBL" id="SHO61966.1"/>
    </source>
</evidence>
<organism evidence="3 4">
    <name type="scientific">Algoriphagus zhangzhouensis</name>
    <dbReference type="NCBI Taxonomy" id="1073327"/>
    <lineage>
        <taxon>Bacteria</taxon>
        <taxon>Pseudomonadati</taxon>
        <taxon>Bacteroidota</taxon>
        <taxon>Cytophagia</taxon>
        <taxon>Cytophagales</taxon>
        <taxon>Cyclobacteriaceae</taxon>
        <taxon>Algoriphagus</taxon>
    </lineage>
</organism>
<evidence type="ECO:0000256" key="1">
    <source>
        <dbReference type="ARBA" id="ARBA00022729"/>
    </source>
</evidence>
<dbReference type="InterPro" id="IPR028994">
    <property type="entry name" value="Integrin_alpha_N"/>
</dbReference>
<dbReference type="RefSeq" id="WP_073571376.1">
    <property type="nucleotide sequence ID" value="NZ_FRXN01000002.1"/>
</dbReference>
<feature type="domain" description="ASPIC/UnbV" evidence="2">
    <location>
        <begin position="537"/>
        <end position="603"/>
    </location>
</feature>
<dbReference type="STRING" id="1073327.SAMN04488108_1735"/>
<dbReference type="Pfam" id="PF13517">
    <property type="entry name" value="FG-GAP_3"/>
    <property type="match status" value="5"/>
</dbReference>
<dbReference type="Pfam" id="PF07593">
    <property type="entry name" value="UnbV_ASPIC"/>
    <property type="match status" value="1"/>
</dbReference>